<dbReference type="InterPro" id="IPR037198">
    <property type="entry name" value="MutL_C_sf"/>
</dbReference>
<keyword evidence="9" id="KW-1185">Reference proteome</keyword>
<dbReference type="InterPro" id="IPR014721">
    <property type="entry name" value="Ribsml_uS5_D2-typ_fold_subgr"/>
</dbReference>
<comment type="caution">
    <text evidence="8">The sequence shown here is derived from an EMBL/GenBank/DDBJ whole genome shotgun (WGS) entry which is preliminary data.</text>
</comment>
<keyword evidence="8" id="KW-0378">Hydrolase</keyword>
<proteinExistence type="inferred from homology"/>
<dbReference type="GO" id="GO:0004519">
    <property type="term" value="F:endonuclease activity"/>
    <property type="evidence" value="ECO:0007669"/>
    <property type="project" value="UniProtKB-KW"/>
</dbReference>
<dbReference type="InterPro" id="IPR014790">
    <property type="entry name" value="MutL_C"/>
</dbReference>
<dbReference type="PANTHER" id="PTHR10073">
    <property type="entry name" value="DNA MISMATCH REPAIR PROTEIN MLH, PMS, MUTL"/>
    <property type="match status" value="1"/>
</dbReference>
<accession>A0ABU2WNK4</accession>
<dbReference type="InterPro" id="IPR020568">
    <property type="entry name" value="Ribosomal_Su5_D2-typ_SF"/>
</dbReference>
<keyword evidence="3 5" id="KW-0227">DNA damage</keyword>
<dbReference type="PANTHER" id="PTHR10073:SF12">
    <property type="entry name" value="DNA MISMATCH REPAIR PROTEIN MLH1"/>
    <property type="match status" value="1"/>
</dbReference>
<dbReference type="Pfam" id="PF08676">
    <property type="entry name" value="MutL_C"/>
    <property type="match status" value="1"/>
</dbReference>
<keyword evidence="4 5" id="KW-0234">DNA repair</keyword>
<organism evidence="8 9">
    <name type="scientific">Banduia mediterranea</name>
    <dbReference type="NCBI Taxonomy" id="3075609"/>
    <lineage>
        <taxon>Bacteria</taxon>
        <taxon>Pseudomonadati</taxon>
        <taxon>Pseudomonadota</taxon>
        <taxon>Gammaproteobacteria</taxon>
        <taxon>Nevskiales</taxon>
        <taxon>Algiphilaceae</taxon>
        <taxon>Banduia</taxon>
    </lineage>
</organism>
<dbReference type="SUPFAM" id="SSF55874">
    <property type="entry name" value="ATPase domain of HSP90 chaperone/DNA topoisomerase II/histidine kinase"/>
    <property type="match status" value="1"/>
</dbReference>
<feature type="domain" description="MutL C-terminal dimerisation" evidence="6">
    <location>
        <begin position="415"/>
        <end position="561"/>
    </location>
</feature>
<sequence>MAIRILPEQLINQIAAGEVVERPAAVVKELVENSLDAEARAVEVELEGGGLSLIRIRDDGNGIARDELPMALTRHATSKIESLDQLERVASFGFRGEALPSVLSVSRLSLVSRTATDEHGWRLAGEGAIAADAQPQPAPHSPGTTLEVRDLFYNTPARRKFMRTESTEFRHVDQALRRIALARPERAFALRHNGREVFRLARGSAEARMKALCGEAFADSAILIEEERLGMRLWGWTALPSFSRAQPDLQYFFVNGRVVRDKLVASALRRAYADALHSTRYPAFVLFFELDPSGVDVNVHPAKLEVRFRQSATVHDFLFGSIQRALRDVRPEPQQHHRVEWAHKPDRMALSSAVPDPGFRNTNFSSASARLPLQQVAEPTVDFARTAWAALGAAPVAEPSPPQPAADSDMPLGRPLAQLAGVFILAENQHGLVVVDAHAAHERVLYERFKTDLHTGSLPSQHLLEPLRLNLPEDLADLADNHRDDLLAYGVELDRSGPTSLAIRAVPPLLPLEEVEGLVRSALGERAAGESHRHFGDVLDAQERVLADMACRAAIKANRRLSLPEMERLLRDMERTELSGQCNHGRPTWVQLDHGALDRLFLRGR</sequence>
<dbReference type="InterPro" id="IPR042121">
    <property type="entry name" value="MutL_C_regsub"/>
</dbReference>
<dbReference type="SUPFAM" id="SSF118116">
    <property type="entry name" value="DNA mismatch repair protein MutL"/>
    <property type="match status" value="1"/>
</dbReference>
<comment type="function">
    <text evidence="5">This protein is involved in the repair of mismatches in DNA. It is required for dam-dependent methyl-directed DNA mismatch repair. May act as a 'molecular matchmaker', a protein that promotes the formation of a stable complex between two or more DNA-binding proteins in an ATP-dependent manner without itself being part of a final effector complex.</text>
</comment>
<dbReference type="CDD" id="cd16926">
    <property type="entry name" value="HATPase_MutL-MLH-PMS-like"/>
    <property type="match status" value="1"/>
</dbReference>
<keyword evidence="8" id="KW-0255">Endonuclease</keyword>
<dbReference type="Gene3D" id="3.30.1540.20">
    <property type="entry name" value="MutL, C-terminal domain, dimerisation subdomain"/>
    <property type="match status" value="1"/>
</dbReference>
<dbReference type="SMART" id="SM00853">
    <property type="entry name" value="MutL_C"/>
    <property type="match status" value="1"/>
</dbReference>
<dbReference type="Gene3D" id="3.30.1370.100">
    <property type="entry name" value="MutL, C-terminal domain, regulatory subdomain"/>
    <property type="match status" value="1"/>
</dbReference>
<dbReference type="Gene3D" id="3.30.230.10">
    <property type="match status" value="1"/>
</dbReference>
<evidence type="ECO:0000256" key="4">
    <source>
        <dbReference type="ARBA" id="ARBA00023204"/>
    </source>
</evidence>
<dbReference type="Pfam" id="PF13589">
    <property type="entry name" value="HATPase_c_3"/>
    <property type="match status" value="1"/>
</dbReference>
<evidence type="ECO:0000259" key="7">
    <source>
        <dbReference type="SMART" id="SM01340"/>
    </source>
</evidence>
<dbReference type="PROSITE" id="PS00058">
    <property type="entry name" value="DNA_MISMATCH_REPAIR_1"/>
    <property type="match status" value="1"/>
</dbReference>
<dbReference type="EMBL" id="JAVRIC010000024">
    <property type="protein sequence ID" value="MDT0498672.1"/>
    <property type="molecule type" value="Genomic_DNA"/>
</dbReference>
<dbReference type="SMART" id="SM01340">
    <property type="entry name" value="DNA_mis_repair"/>
    <property type="match status" value="1"/>
</dbReference>
<dbReference type="Gene3D" id="3.30.565.10">
    <property type="entry name" value="Histidine kinase-like ATPase, C-terminal domain"/>
    <property type="match status" value="1"/>
</dbReference>
<comment type="similarity">
    <text evidence="1 5">Belongs to the DNA mismatch repair MutL/HexB family.</text>
</comment>
<keyword evidence="8" id="KW-0540">Nuclease</keyword>
<evidence type="ECO:0000313" key="8">
    <source>
        <dbReference type="EMBL" id="MDT0498672.1"/>
    </source>
</evidence>
<dbReference type="InterPro" id="IPR013507">
    <property type="entry name" value="DNA_mismatch_S5_2-like"/>
</dbReference>
<evidence type="ECO:0000313" key="9">
    <source>
        <dbReference type="Proteomes" id="UP001254608"/>
    </source>
</evidence>
<reference evidence="8 9" key="1">
    <citation type="submission" date="2023-09" db="EMBL/GenBank/DDBJ databases">
        <authorList>
            <person name="Rey-Velasco X."/>
        </authorList>
    </citation>
    <scope>NUCLEOTIDE SEQUENCE [LARGE SCALE GENOMIC DNA]</scope>
    <source>
        <strain evidence="8 9">W345</strain>
    </source>
</reference>
<evidence type="ECO:0000256" key="2">
    <source>
        <dbReference type="ARBA" id="ARBA00021975"/>
    </source>
</evidence>
<dbReference type="SUPFAM" id="SSF54211">
    <property type="entry name" value="Ribosomal protein S5 domain 2-like"/>
    <property type="match status" value="1"/>
</dbReference>
<gene>
    <name evidence="5 8" type="primary">mutL</name>
    <name evidence="8" type="ORF">RM530_15085</name>
</gene>
<dbReference type="HAMAP" id="MF_00149">
    <property type="entry name" value="DNA_mis_repair"/>
    <property type="match status" value="1"/>
</dbReference>
<dbReference type="InterPro" id="IPR036890">
    <property type="entry name" value="HATPase_C_sf"/>
</dbReference>
<feature type="domain" description="DNA mismatch repair protein S5" evidence="7">
    <location>
        <begin position="209"/>
        <end position="327"/>
    </location>
</feature>
<dbReference type="Proteomes" id="UP001254608">
    <property type="component" value="Unassembled WGS sequence"/>
</dbReference>
<dbReference type="InterPro" id="IPR038973">
    <property type="entry name" value="MutL/Mlh/Pms-like"/>
</dbReference>
<dbReference type="InterPro" id="IPR002099">
    <property type="entry name" value="MutL/Mlh/PMS"/>
</dbReference>
<dbReference type="InterPro" id="IPR020667">
    <property type="entry name" value="DNA_mismatch_repair_MutL"/>
</dbReference>
<dbReference type="InterPro" id="IPR014762">
    <property type="entry name" value="DNA_mismatch_repair_CS"/>
</dbReference>
<evidence type="ECO:0000256" key="3">
    <source>
        <dbReference type="ARBA" id="ARBA00022763"/>
    </source>
</evidence>
<evidence type="ECO:0000256" key="5">
    <source>
        <dbReference type="HAMAP-Rule" id="MF_00149"/>
    </source>
</evidence>
<dbReference type="Pfam" id="PF01119">
    <property type="entry name" value="DNA_mis_repair"/>
    <property type="match status" value="1"/>
</dbReference>
<evidence type="ECO:0000259" key="6">
    <source>
        <dbReference type="SMART" id="SM00853"/>
    </source>
</evidence>
<dbReference type="NCBIfam" id="TIGR00585">
    <property type="entry name" value="mutl"/>
    <property type="match status" value="1"/>
</dbReference>
<dbReference type="InterPro" id="IPR042120">
    <property type="entry name" value="MutL_C_dimsub"/>
</dbReference>
<evidence type="ECO:0000256" key="1">
    <source>
        <dbReference type="ARBA" id="ARBA00006082"/>
    </source>
</evidence>
<dbReference type="CDD" id="cd03482">
    <property type="entry name" value="MutL_Trans_MutL"/>
    <property type="match status" value="1"/>
</dbReference>
<protein>
    <recommendedName>
        <fullName evidence="2 5">DNA mismatch repair protein MutL</fullName>
    </recommendedName>
</protein>
<dbReference type="RefSeq" id="WP_311366084.1">
    <property type="nucleotide sequence ID" value="NZ_JAVRIC010000024.1"/>
</dbReference>
<name>A0ABU2WNK4_9GAMM</name>